<dbReference type="FunFam" id="2.30.30.140:FF:000018">
    <property type="entry name" value="Serine/threonine-protein kinase 31"/>
    <property type="match status" value="1"/>
</dbReference>
<dbReference type="InterPro" id="IPR002999">
    <property type="entry name" value="Tudor"/>
</dbReference>
<feature type="domain" description="Tudor" evidence="2">
    <location>
        <begin position="58"/>
        <end position="116"/>
    </location>
</feature>
<feature type="domain" description="Tudor" evidence="2">
    <location>
        <begin position="1606"/>
        <end position="1666"/>
    </location>
</feature>
<evidence type="ECO:0000313" key="4">
    <source>
        <dbReference type="Proteomes" id="UP000694545"/>
    </source>
</evidence>
<dbReference type="SUPFAM" id="SSF63748">
    <property type="entry name" value="Tudor/PWWP/MBT"/>
    <property type="match status" value="8"/>
</dbReference>
<feature type="domain" description="Tudor" evidence="2">
    <location>
        <begin position="1365"/>
        <end position="1424"/>
    </location>
</feature>
<dbReference type="InterPro" id="IPR047450">
    <property type="entry name" value="Tudor_TDRD15_rpt1"/>
</dbReference>
<dbReference type="InterPro" id="IPR047452">
    <property type="entry name" value="Tudor_TDRD15_rpt2"/>
</dbReference>
<feature type="domain" description="Tudor" evidence="2">
    <location>
        <begin position="543"/>
        <end position="601"/>
    </location>
</feature>
<dbReference type="CDD" id="cd20436">
    <property type="entry name" value="Tudor_TDRD15_rpt1"/>
    <property type="match status" value="1"/>
</dbReference>
<dbReference type="Ensembl" id="ENSVKKT00000016037.1">
    <property type="protein sequence ID" value="ENSVKKP00000015664.1"/>
    <property type="gene ID" value="ENSVKKG00000010703.1"/>
</dbReference>
<reference evidence="3" key="2">
    <citation type="submission" date="2025-09" db="UniProtKB">
        <authorList>
            <consortium name="Ensembl"/>
        </authorList>
    </citation>
    <scope>IDENTIFICATION</scope>
</reference>
<dbReference type="Gene3D" id="2.40.50.90">
    <property type="match status" value="7"/>
</dbReference>
<accession>A0A8D2Q2F0</accession>
<dbReference type="Pfam" id="PF00567">
    <property type="entry name" value="TUDOR"/>
    <property type="match status" value="8"/>
</dbReference>
<protein>
    <submittedName>
        <fullName evidence="3">Tudor domain containing 15</fullName>
    </submittedName>
</protein>
<dbReference type="PANTHER" id="PTHR22948">
    <property type="entry name" value="TUDOR DOMAIN CONTAINING PROTEIN"/>
    <property type="match status" value="1"/>
</dbReference>
<evidence type="ECO:0000259" key="2">
    <source>
        <dbReference type="PROSITE" id="PS50304"/>
    </source>
</evidence>
<feature type="domain" description="Tudor" evidence="2">
    <location>
        <begin position="1030"/>
        <end position="1089"/>
    </location>
</feature>
<feature type="domain" description="Tudor" evidence="2">
    <location>
        <begin position="295"/>
        <end position="353"/>
    </location>
</feature>
<proteinExistence type="predicted"/>
<feature type="domain" description="Tudor" evidence="2">
    <location>
        <begin position="815"/>
        <end position="874"/>
    </location>
</feature>
<dbReference type="SMART" id="SM00333">
    <property type="entry name" value="TUDOR"/>
    <property type="match status" value="8"/>
</dbReference>
<dbReference type="CDD" id="cd20437">
    <property type="entry name" value="Tudor_TDRD15_rpt2"/>
    <property type="match status" value="1"/>
</dbReference>
<dbReference type="Proteomes" id="UP000694545">
    <property type="component" value="Unplaced"/>
</dbReference>
<organism evidence="3 4">
    <name type="scientific">Varanus komodoensis</name>
    <name type="common">Komodo dragon</name>
    <dbReference type="NCBI Taxonomy" id="61221"/>
    <lineage>
        <taxon>Eukaryota</taxon>
        <taxon>Metazoa</taxon>
        <taxon>Chordata</taxon>
        <taxon>Craniata</taxon>
        <taxon>Vertebrata</taxon>
        <taxon>Euteleostomi</taxon>
        <taxon>Lepidosauria</taxon>
        <taxon>Squamata</taxon>
        <taxon>Bifurcata</taxon>
        <taxon>Unidentata</taxon>
        <taxon>Episquamata</taxon>
        <taxon>Toxicofera</taxon>
        <taxon>Anguimorpha</taxon>
        <taxon>Paleoanguimorpha</taxon>
        <taxon>Varanoidea</taxon>
        <taxon>Varanidae</taxon>
        <taxon>Varanus</taxon>
    </lineage>
</organism>
<name>A0A8D2Q2F0_VARKO</name>
<dbReference type="InterPro" id="IPR035437">
    <property type="entry name" value="SNase_OB-fold_sf"/>
</dbReference>
<sequence length="1977" mass="226009">MYSSLSTKFLDIDLKITDIYYHPKEVLVKFQGIYNTECEFDYHILQSEIQWVSKVKDSVGVGEFCLVEDSEHGEWYRGRVVQKKSYMYEVFLIDSGKILTVHETDIASAFDELFQLPPKIVCGIFANILPVDEKWNPKALNYFSSLRDLQIKGQVQAILPHQTFLLDVPKITSDVIELKLAKLVDGDTFRLIVEMLTEFPQVTLCKQMPDLLQQKYTRPDTVCFSAGIQPDVQLVLNSFQPLLSVGAMEQVKISVAVSPGKFYCQLLRHQTELDKLTIGMCSYYENIGKENVPSCDNLGVLCAARRKNGQWYRGVIQQLFSDNKVKIWFMDFGDYEAVPSRCVLKLQPQFISVPRFSFPCALSCLTDQDEAVRNNQLKEFKKALLRQNALYAQIDLFNSDEHLYYITLRKQQLTMKNEYQPPGNNVVPKCYSSFNTEFSHVNGDTKISSVRPVFPGCVQRKILQSIQHSDQKDSDLMCFSLTVPCKRAEMKIDSVCVAFVVYVLNPSNFWVQTNDYFDEFEVLMKRISDTYDANEAEYKMLEKPEPGKLCCARYSEDMHFYRAVIREVVGSSIKVWFLDFGNTEIVPFFDVKVLLPEFQKLPALAICCSLANAVSTEDVWTKKETDFFKSLVFGKQLTLHPIVEQNGEYIVNVQSMTGSKQDDILMLMVQAGCAEYWELKQDPFFKIVYGSQVCCSKQKNKNTHSKSHIWENKVVIANNATHSKKKMSTYPLTKNPTLTFPRWESILSSRCRKVSKEIDSPYKEYKFKPGSVSDVICCHINSPGDFACQIQNKLQELNKLMKEMQAYYNCQTMPYEDGQCACVVKHSKDGKWYRAAVLKRVSKKKVDVAFVDYGNQERVLLKHLQAIHPDFLILECQAFRCCLNSLTESLIFDPYNWTAEACSDFELFISSSNGLLTCTISALIHKSPSYLYHVVNLQTPFISAHQFLLERGHAQFWSFEFTRSLIPSLSLYSFYYSSFNMKIGCGEMVYVSCIYSPKEFYCQLKRNMDDTDKLLERITEIVQMKNHADQISTHSVYLAKYFEDGLYYRALASPERSSDYWPVYFVDFGNKELVSKTELIPIPDHASELIFTPMQAVRCYLSDLKDTEIPTEINTWFEKNYLCKELKVVIVSKESDGQLGVELYDGDLQINKKIKKLLKHTASGVEPKDRCSAKSRSQNLVPKIKPSIDKTKVKSEVVEQQRKAANKVKPCSQSRGKLRAEHEKDKADFQKQCSRLVKLPTALDNSELIWQNVMGQGCNGTHGELNTDLVVFYAMQSKEEVLADDTNKLHVLKQNPSGQGRIRQKYPNLPQHNIQPNSKILGYISSITSLSNFYIHCAEDENKIVQLAEELNRDTLVIEPETGVELEEGDMVLAEYEIDCCIYRAVVRKVTSQQLFEVEFIDYGNTSTVHASKLHKMEEVFLNLPRFSIHCFLSKTKCVFPDKNWSSDIAAYFDSKVNKEPLIFEFLQQHGSQWEVNIFCHGLSVINELMEKEISLGLHNMLVLDFDQIAKQLPVTDADTDGNNQNPKLESQNVYEAAKARAAWESLPRISCQKVKPGQLEIAEIVHISKDGSFYVKLNKDTEILLNLNEMAAQEAEKSAFLTVENIKEGLECLAKSKETLKWYRSEVIQTYVNEHCMLVLLIDLGKYETVSFHDAKMLSDKMRSIPRNAVHCKWTWLGNLHNQSFESVVEKIECYELKILFLRYLEAVSIWEVDILVDGILLLEYLSQIPYQRKLESCNVPENINVDKRKSFVPNSISWLPFQNDRCYPGFATSVTDPSSFCIQLEDSFKTLKTLSKLLSDLPENLPTLPRELVIPGAGCLIKTGSNGRWNRVEVSEVSNCLTLIFVDDDGLSIPIPISEIHKLKIIPERLSSLPRLTYCCSLFGVSPADGQHWNDEAKLKIQEFLARPGLSFQFKPYHCGLKLEVDVLCEQNNAADVLVASGCAVYSKRAVSLGSNNSAEFSLFNSQISLLSVHH</sequence>
<dbReference type="PANTHER" id="PTHR22948:SF7">
    <property type="entry name" value="TUDOR DOMAIN-CONTAINING PROTEIN 15"/>
    <property type="match status" value="1"/>
</dbReference>
<reference evidence="3" key="1">
    <citation type="submission" date="2025-08" db="UniProtKB">
        <authorList>
            <consortium name="Ensembl"/>
        </authorList>
    </citation>
    <scope>IDENTIFICATION</scope>
</reference>
<dbReference type="Gene3D" id="2.30.30.140">
    <property type="match status" value="7"/>
</dbReference>
<dbReference type="OMA" id="NMSFECL"/>
<feature type="region of interest" description="Disordered" evidence="1">
    <location>
        <begin position="1205"/>
        <end position="1225"/>
    </location>
</feature>
<evidence type="ECO:0000313" key="3">
    <source>
        <dbReference type="Ensembl" id="ENSVKKP00000015664.1"/>
    </source>
</evidence>
<keyword evidence="4" id="KW-1185">Reference proteome</keyword>
<evidence type="ECO:0000256" key="1">
    <source>
        <dbReference type="SAM" id="MobiDB-lite"/>
    </source>
</evidence>
<dbReference type="PROSITE" id="PS50304">
    <property type="entry name" value="TUDOR"/>
    <property type="match status" value="7"/>
</dbReference>
<dbReference type="InterPro" id="IPR050621">
    <property type="entry name" value="Tudor_domain_containing"/>
</dbReference>